<organism evidence="6 7">
    <name type="scientific">Polysphondylium violaceum</name>
    <dbReference type="NCBI Taxonomy" id="133409"/>
    <lineage>
        <taxon>Eukaryota</taxon>
        <taxon>Amoebozoa</taxon>
        <taxon>Evosea</taxon>
        <taxon>Eumycetozoa</taxon>
        <taxon>Dictyostelia</taxon>
        <taxon>Dictyosteliales</taxon>
        <taxon>Dictyosteliaceae</taxon>
        <taxon>Polysphondylium</taxon>
    </lineage>
</organism>
<name>A0A8J4PRA0_9MYCE</name>
<dbReference type="FunFam" id="3.40.309.10:FF:000009">
    <property type="entry name" value="Aldehyde dehydrogenase A"/>
    <property type="match status" value="1"/>
</dbReference>
<dbReference type="InterPro" id="IPR029510">
    <property type="entry name" value="Ald_DH_CS_GLU"/>
</dbReference>
<evidence type="ECO:0000256" key="1">
    <source>
        <dbReference type="ARBA" id="ARBA00023002"/>
    </source>
</evidence>
<feature type="region of interest" description="Disordered" evidence="4">
    <location>
        <begin position="592"/>
        <end position="620"/>
    </location>
</feature>
<evidence type="ECO:0000256" key="3">
    <source>
        <dbReference type="RuleBase" id="RU003345"/>
    </source>
</evidence>
<dbReference type="EMBL" id="AJWJ01001187">
    <property type="protein sequence ID" value="KAF2068126.1"/>
    <property type="molecule type" value="Genomic_DNA"/>
</dbReference>
<evidence type="ECO:0000256" key="2">
    <source>
        <dbReference type="PROSITE-ProRule" id="PRU10007"/>
    </source>
</evidence>
<proteinExistence type="inferred from homology"/>
<dbReference type="SUPFAM" id="SSF53720">
    <property type="entry name" value="ALDH-like"/>
    <property type="match status" value="1"/>
</dbReference>
<keyword evidence="7" id="KW-1185">Reference proteome</keyword>
<sequence length="638" mass="70427">MYQISRIGRLTKNARSVSSMIGSRSTNTSNTTLVNNKIKNETHSIRQYANVTGGNIMSSTFSKTPMGIFADQLFLQPINPATNQPITDLKIDTKITLQQKYEKAYLYKEQWKNTSAIDKKIMITKFRDLLVERVDKLASDLTDESGKPITQARNEILAVVERINFFLHNFEDIVADKVIRTTDKFKELLVQEPLGVIANISAWNYPFFISLNVIIPALLTGNCVLFKPSEFSSITGLNIMALLYEAGVPEPAFQIVLGKSIISQSLLNLPIDGVFFTGSNATGKKISETLVGRMVKTQLELGGKDAVYVHKSADIYKAAASVADGAMYNTGQGCCSVERIYVDKEIYDKFTQELVNVVKTFKFSFDPKNPKTYFGPLTRGVAQIEHLQKLIGNALKRGAILELGGNVVEDAPGYFFAPTVLSNVHENMDIQKEEIFGPVVTIQPVSGVEEAVAQMNNTAFGLTNAVYAQDSKVANFVIQKSNTGTVYWNACDRVSPYLPWSGRNQSGIGSTLGVEGIRNFVKPKAIHLISPGPAQFFGESYASEIIPPTNPDLESLVAQKASQSIQYTDIDNAAPTELFPPVEIDFQVEDGHDEDGLLSESGMPDIEEDHPDPNEITDDDMSILEDIKNQLDSNKKNE</sequence>
<dbReference type="InterPro" id="IPR016163">
    <property type="entry name" value="Ald_DH_C"/>
</dbReference>
<dbReference type="Pfam" id="PF00171">
    <property type="entry name" value="Aldedh"/>
    <property type="match status" value="1"/>
</dbReference>
<dbReference type="InterPro" id="IPR016162">
    <property type="entry name" value="Ald_DH_N"/>
</dbReference>
<dbReference type="AlphaFoldDB" id="A0A8J4PRA0"/>
<reference evidence="6" key="1">
    <citation type="submission" date="2020-01" db="EMBL/GenBank/DDBJ databases">
        <title>Development of genomics and gene disruption for Polysphondylium violaceum indicates a role for the polyketide synthase stlB in stalk morphogenesis.</title>
        <authorList>
            <person name="Narita B."/>
            <person name="Kawabe Y."/>
            <person name="Kin K."/>
            <person name="Saito T."/>
            <person name="Gibbs R."/>
            <person name="Kuspa A."/>
            <person name="Muzny D."/>
            <person name="Queller D."/>
            <person name="Richards S."/>
            <person name="Strassman J."/>
            <person name="Sucgang R."/>
            <person name="Worley K."/>
            <person name="Schaap P."/>
        </authorList>
    </citation>
    <scope>NUCLEOTIDE SEQUENCE</scope>
    <source>
        <strain evidence="6">QSvi11</strain>
    </source>
</reference>
<evidence type="ECO:0000313" key="6">
    <source>
        <dbReference type="EMBL" id="KAF2068126.1"/>
    </source>
</evidence>
<comment type="caution">
    <text evidence="6">The sequence shown here is derived from an EMBL/GenBank/DDBJ whole genome shotgun (WGS) entry which is preliminary data.</text>
</comment>
<evidence type="ECO:0000313" key="7">
    <source>
        <dbReference type="Proteomes" id="UP000695562"/>
    </source>
</evidence>
<accession>A0A8J4PRA0</accession>
<dbReference type="GO" id="GO:0016620">
    <property type="term" value="F:oxidoreductase activity, acting on the aldehyde or oxo group of donors, NAD or NADP as acceptor"/>
    <property type="evidence" value="ECO:0007669"/>
    <property type="project" value="InterPro"/>
</dbReference>
<dbReference type="OrthoDB" id="310895at2759"/>
<comment type="similarity">
    <text evidence="3">Belongs to the aldehyde dehydrogenase family.</text>
</comment>
<dbReference type="InterPro" id="IPR015590">
    <property type="entry name" value="Aldehyde_DH_dom"/>
</dbReference>
<dbReference type="PANTHER" id="PTHR11699">
    <property type="entry name" value="ALDEHYDE DEHYDROGENASE-RELATED"/>
    <property type="match status" value="1"/>
</dbReference>
<protein>
    <recommendedName>
        <fullName evidence="5">Aldehyde dehydrogenase domain-containing protein</fullName>
    </recommendedName>
</protein>
<evidence type="ECO:0000259" key="5">
    <source>
        <dbReference type="Pfam" id="PF00171"/>
    </source>
</evidence>
<keyword evidence="1 3" id="KW-0560">Oxidoreductase</keyword>
<feature type="active site" evidence="2">
    <location>
        <position position="300"/>
    </location>
</feature>
<gene>
    <name evidence="6" type="ORF">CYY_010548</name>
</gene>
<dbReference type="Gene3D" id="3.40.605.10">
    <property type="entry name" value="Aldehyde Dehydrogenase, Chain A, domain 1"/>
    <property type="match status" value="1"/>
</dbReference>
<dbReference type="Proteomes" id="UP000695562">
    <property type="component" value="Unassembled WGS sequence"/>
</dbReference>
<feature type="compositionally biased region" description="Acidic residues" evidence="4">
    <location>
        <begin position="605"/>
        <end position="620"/>
    </location>
</feature>
<dbReference type="Gene3D" id="3.40.309.10">
    <property type="entry name" value="Aldehyde Dehydrogenase, Chain A, domain 2"/>
    <property type="match status" value="1"/>
</dbReference>
<dbReference type="PROSITE" id="PS00687">
    <property type="entry name" value="ALDEHYDE_DEHYDR_GLU"/>
    <property type="match status" value="1"/>
</dbReference>
<feature type="domain" description="Aldehyde dehydrogenase" evidence="5">
    <location>
        <begin position="76"/>
        <end position="526"/>
    </location>
</feature>
<evidence type="ECO:0000256" key="4">
    <source>
        <dbReference type="SAM" id="MobiDB-lite"/>
    </source>
</evidence>
<dbReference type="InterPro" id="IPR016161">
    <property type="entry name" value="Ald_DH/histidinol_DH"/>
</dbReference>